<sequence>MPDDFWQRPDIRNALAAWDMGAVVRGFRQFTGASQGAVATLVNIDQAEVSRLERGRKRLRDRSQLLVWAKALGVPPDLVTAAPANASSSASIAVLLGIPLDVNLENVRILPSSENDALALDGQLIDLQRRDNAGGANVLLADARRSLQSAIRAIAEGLTSAREVQAHGAAAQLAQMAGWLSLDGGRPEDARRYLGAALYCAHTVGDLRLAGSILGYLSLTALYDDAPTEALALARTAYDTNRGGGQNPVTTMLATRLARALAANGEAAECRRLLREADHHHETFNQICAVPVWLDYFDEPELRAQQGTCLMQIGELDEAEAHLTAALTLCRDRGSERLRDQVNYCLRLADIAVAKGDLDAACAQAGTALTINRTISSARMTANCSDFARRLAPHRAHKGVGELIEAAARPH</sequence>
<protein>
    <submittedName>
        <fullName evidence="2">Tetratricopeptide (TPR) repeat protein</fullName>
    </submittedName>
</protein>
<feature type="domain" description="HTH cro/C1-type" evidence="1">
    <location>
        <begin position="34"/>
        <end position="79"/>
    </location>
</feature>
<dbReference type="InterPro" id="IPR019734">
    <property type="entry name" value="TPR_rpt"/>
</dbReference>
<dbReference type="GeneID" id="91569582"/>
<reference evidence="2 3" key="1">
    <citation type="submission" date="2021-03" db="EMBL/GenBank/DDBJ databases">
        <title>Sequencing the genomes of 1000 actinobacteria strains.</title>
        <authorList>
            <person name="Klenk H.-P."/>
        </authorList>
    </citation>
    <scope>NUCLEOTIDE SEQUENCE [LARGE SCALE GENOMIC DNA]</scope>
    <source>
        <strain evidence="2 3">DSM 41480</strain>
    </source>
</reference>
<dbReference type="InterPro" id="IPR001387">
    <property type="entry name" value="Cro/C1-type_HTH"/>
</dbReference>
<gene>
    <name evidence="2" type="ORF">JO379_002714</name>
</gene>
<dbReference type="EMBL" id="JAGIOH010000001">
    <property type="protein sequence ID" value="MBP2403245.1"/>
    <property type="molecule type" value="Genomic_DNA"/>
</dbReference>
<dbReference type="InterPro" id="IPR010982">
    <property type="entry name" value="Lambda_DNA-bd_dom_sf"/>
</dbReference>
<dbReference type="Pfam" id="PF13560">
    <property type="entry name" value="HTH_31"/>
    <property type="match status" value="1"/>
</dbReference>
<dbReference type="PROSITE" id="PS50943">
    <property type="entry name" value="HTH_CROC1"/>
    <property type="match status" value="1"/>
</dbReference>
<organism evidence="2 3">
    <name type="scientific">Streptomyces syringium</name>
    <dbReference type="NCBI Taxonomy" id="76729"/>
    <lineage>
        <taxon>Bacteria</taxon>
        <taxon>Bacillati</taxon>
        <taxon>Actinomycetota</taxon>
        <taxon>Actinomycetes</taxon>
        <taxon>Kitasatosporales</taxon>
        <taxon>Streptomycetaceae</taxon>
        <taxon>Streptomyces</taxon>
    </lineage>
</organism>
<dbReference type="Gene3D" id="1.10.260.40">
    <property type="entry name" value="lambda repressor-like DNA-binding domains"/>
    <property type="match status" value="1"/>
</dbReference>
<dbReference type="CDD" id="cd00093">
    <property type="entry name" value="HTH_XRE"/>
    <property type="match status" value="1"/>
</dbReference>
<keyword evidence="3" id="KW-1185">Reference proteome</keyword>
<evidence type="ECO:0000313" key="2">
    <source>
        <dbReference type="EMBL" id="MBP2403245.1"/>
    </source>
</evidence>
<dbReference type="SUPFAM" id="SSF47413">
    <property type="entry name" value="lambda repressor-like DNA-binding domains"/>
    <property type="match status" value="1"/>
</dbReference>
<accession>A0ABS4Y3M2</accession>
<evidence type="ECO:0000313" key="3">
    <source>
        <dbReference type="Proteomes" id="UP001519291"/>
    </source>
</evidence>
<dbReference type="SMART" id="SM00028">
    <property type="entry name" value="TPR"/>
    <property type="match status" value="2"/>
</dbReference>
<dbReference type="Gene3D" id="1.25.40.10">
    <property type="entry name" value="Tetratricopeptide repeat domain"/>
    <property type="match status" value="1"/>
</dbReference>
<dbReference type="InterPro" id="IPR011990">
    <property type="entry name" value="TPR-like_helical_dom_sf"/>
</dbReference>
<comment type="caution">
    <text evidence="2">The sequence shown here is derived from an EMBL/GenBank/DDBJ whole genome shotgun (WGS) entry which is preliminary data.</text>
</comment>
<proteinExistence type="predicted"/>
<dbReference type="RefSeq" id="WP_209515100.1">
    <property type="nucleotide sequence ID" value="NZ_JAGIOH010000001.1"/>
</dbReference>
<dbReference type="Proteomes" id="UP001519291">
    <property type="component" value="Unassembled WGS sequence"/>
</dbReference>
<dbReference type="SUPFAM" id="SSF48452">
    <property type="entry name" value="TPR-like"/>
    <property type="match status" value="1"/>
</dbReference>
<evidence type="ECO:0000259" key="1">
    <source>
        <dbReference type="PROSITE" id="PS50943"/>
    </source>
</evidence>
<name>A0ABS4Y3M2_9ACTN</name>